<evidence type="ECO:0000256" key="5">
    <source>
        <dbReference type="ARBA" id="ARBA00022628"/>
    </source>
</evidence>
<protein>
    <recommendedName>
        <fullName evidence="4">Vitamin B12-dependent ribonucleotide reductase</fullName>
        <ecNumber evidence="3">1.17.4.1</ecNumber>
    </recommendedName>
    <alternativeName>
        <fullName evidence="11">Ribonucleoside-diphosphate reductase NrdJ</fullName>
    </alternativeName>
</protein>
<dbReference type="PRINTS" id="PR01183">
    <property type="entry name" value="RIBORDTASEM1"/>
</dbReference>
<evidence type="ECO:0000256" key="13">
    <source>
        <dbReference type="SAM" id="MobiDB-lite"/>
    </source>
</evidence>
<dbReference type="InterPro" id="IPR050862">
    <property type="entry name" value="RdRp_reductase_class-2"/>
</dbReference>
<comment type="cofactor">
    <cofactor evidence="1">
        <name>adenosylcob(III)alamin</name>
        <dbReference type="ChEBI" id="CHEBI:18408"/>
    </cofactor>
</comment>
<dbReference type="Pfam" id="PF12637">
    <property type="entry name" value="TSCPD"/>
    <property type="match status" value="1"/>
</dbReference>
<keyword evidence="9" id="KW-0170">Cobalt</keyword>
<dbReference type="Gene3D" id="3.20.70.20">
    <property type="match status" value="1"/>
</dbReference>
<dbReference type="SUPFAM" id="SSF51998">
    <property type="entry name" value="PFL-like glycyl radical enzymes"/>
    <property type="match status" value="1"/>
</dbReference>
<comment type="caution">
    <text evidence="16">The sequence shown here is derived from an EMBL/GenBank/DDBJ whole genome shotgun (WGS) entry which is preliminary data.</text>
</comment>
<evidence type="ECO:0000313" key="17">
    <source>
        <dbReference type="Proteomes" id="UP001458946"/>
    </source>
</evidence>
<comment type="similarity">
    <text evidence="2">Belongs to the ribonucleoside diphosphate reductase class-2 family.</text>
</comment>
<evidence type="ECO:0000256" key="4">
    <source>
        <dbReference type="ARBA" id="ARBA00014409"/>
    </source>
</evidence>
<sequence>MVLPRYVRPNKTFDQLSFIADLKTAVRFLDDVLDANVYVDQVIQDTNRDLRRIGLGIMGLHDALALMGVEYGSPTAVEITQSLGQTMASVTHEASTELARKRGQSETLRKLDTTRRNVATLTVAPTGTTSNLMGCSSGIEPFFALKYKRRVGGEYITVIEPTFLKLMTKHCGDEEKARRIIENLDLINAEALEAYGFTEMARVLKTSNELSYQAHVNMQGAFQRGIDSGGYKLGNAISKTLNLPKGSTADDVEAAYLLAYSQGCKGVTVYVDGSFENQVLTTEANSPASSPEPQEAPTEPAVDTQQPLEFTGPLLTAEEVAAQNRYVRPGRLSGYTDVVELTDPETGGRHKYYVTVNHDGGKPVEVIVSAGKGGSRSHGEAEAMGRLTSLALQSGVTAQEVSRALSDIDAGLFGSYERRLVRSPAALISVMLEQAELPEASPSPEVVGDTQQTVPATKIASPTQSVGCPQCGGPMRREEGCSKCSECGYAKCG</sequence>
<proteinExistence type="inferred from homology"/>
<evidence type="ECO:0000313" key="16">
    <source>
        <dbReference type="EMBL" id="GAA5500439.1"/>
    </source>
</evidence>
<accession>A0ABP9V580</accession>
<comment type="catalytic activity">
    <reaction evidence="12">
        <text>a 2'-deoxyribonucleoside 5'-diphosphate + [thioredoxin]-disulfide + H2O = a ribonucleoside 5'-diphosphate + [thioredoxin]-dithiol</text>
        <dbReference type="Rhea" id="RHEA:23252"/>
        <dbReference type="Rhea" id="RHEA-COMP:10698"/>
        <dbReference type="Rhea" id="RHEA-COMP:10700"/>
        <dbReference type="ChEBI" id="CHEBI:15377"/>
        <dbReference type="ChEBI" id="CHEBI:29950"/>
        <dbReference type="ChEBI" id="CHEBI:50058"/>
        <dbReference type="ChEBI" id="CHEBI:57930"/>
        <dbReference type="ChEBI" id="CHEBI:73316"/>
        <dbReference type="EC" id="1.17.4.1"/>
    </reaction>
</comment>
<dbReference type="InterPro" id="IPR000788">
    <property type="entry name" value="RNR_lg_C"/>
</dbReference>
<dbReference type="Pfam" id="PF02867">
    <property type="entry name" value="Ribonuc_red_lgC"/>
    <property type="match status" value="2"/>
</dbReference>
<evidence type="ECO:0000256" key="2">
    <source>
        <dbReference type="ARBA" id="ARBA00007405"/>
    </source>
</evidence>
<dbReference type="InterPro" id="IPR024434">
    <property type="entry name" value="TSCPD_dom"/>
</dbReference>
<keyword evidence="5" id="KW-0846">Cobalamin</keyword>
<evidence type="ECO:0000256" key="9">
    <source>
        <dbReference type="ARBA" id="ARBA00023285"/>
    </source>
</evidence>
<feature type="domain" description="TSCPD" evidence="15">
    <location>
        <begin position="346"/>
        <end position="435"/>
    </location>
</feature>
<keyword evidence="8" id="KW-0560">Oxidoreductase</keyword>
<evidence type="ECO:0000256" key="8">
    <source>
        <dbReference type="ARBA" id="ARBA00023002"/>
    </source>
</evidence>
<keyword evidence="17" id="KW-1185">Reference proteome</keyword>
<evidence type="ECO:0000256" key="11">
    <source>
        <dbReference type="ARBA" id="ARBA00033050"/>
    </source>
</evidence>
<reference evidence="16 17" key="1">
    <citation type="submission" date="2024-02" db="EMBL/GenBank/DDBJ databases">
        <title>Deinococcus xinjiangensis NBRC 107630.</title>
        <authorList>
            <person name="Ichikawa N."/>
            <person name="Katano-Makiyama Y."/>
            <person name="Hidaka K."/>
        </authorList>
    </citation>
    <scope>NUCLEOTIDE SEQUENCE [LARGE SCALE GENOMIC DNA]</scope>
    <source>
        <strain evidence="16 17">NBRC 107630</strain>
    </source>
</reference>
<dbReference type="PANTHER" id="PTHR43371">
    <property type="entry name" value="VITAMIN B12-DEPENDENT RIBONUCLEOTIDE REDUCTASE"/>
    <property type="match status" value="1"/>
</dbReference>
<evidence type="ECO:0000259" key="15">
    <source>
        <dbReference type="Pfam" id="PF12637"/>
    </source>
</evidence>
<evidence type="ECO:0000256" key="3">
    <source>
        <dbReference type="ARBA" id="ARBA00012274"/>
    </source>
</evidence>
<organism evidence="16 17">
    <name type="scientific">Deinococcus xinjiangensis</name>
    <dbReference type="NCBI Taxonomy" id="457454"/>
    <lineage>
        <taxon>Bacteria</taxon>
        <taxon>Thermotogati</taxon>
        <taxon>Deinococcota</taxon>
        <taxon>Deinococci</taxon>
        <taxon>Deinococcales</taxon>
        <taxon>Deinococcaceae</taxon>
        <taxon>Deinococcus</taxon>
    </lineage>
</organism>
<evidence type="ECO:0000256" key="10">
    <source>
        <dbReference type="ARBA" id="ARBA00025437"/>
    </source>
</evidence>
<keyword evidence="7" id="KW-0547">Nucleotide-binding</keyword>
<evidence type="ECO:0000256" key="7">
    <source>
        <dbReference type="ARBA" id="ARBA00022741"/>
    </source>
</evidence>
<feature type="domain" description="Ribonucleotide reductase large subunit C-terminal" evidence="14">
    <location>
        <begin position="2"/>
        <end position="107"/>
    </location>
</feature>
<feature type="compositionally biased region" description="Low complexity" evidence="13">
    <location>
        <begin position="283"/>
        <end position="301"/>
    </location>
</feature>
<gene>
    <name evidence="16" type="ORF">Dxin01_00160</name>
</gene>
<dbReference type="Proteomes" id="UP001458946">
    <property type="component" value="Unassembled WGS sequence"/>
</dbReference>
<dbReference type="EMBL" id="BAABRN010000001">
    <property type="protein sequence ID" value="GAA5500439.1"/>
    <property type="molecule type" value="Genomic_DNA"/>
</dbReference>
<evidence type="ECO:0000259" key="14">
    <source>
        <dbReference type="Pfam" id="PF02867"/>
    </source>
</evidence>
<name>A0ABP9V580_9DEIO</name>
<evidence type="ECO:0000256" key="12">
    <source>
        <dbReference type="ARBA" id="ARBA00047754"/>
    </source>
</evidence>
<keyword evidence="6" id="KW-0237">DNA synthesis</keyword>
<evidence type="ECO:0000256" key="6">
    <source>
        <dbReference type="ARBA" id="ARBA00022634"/>
    </source>
</evidence>
<dbReference type="EC" id="1.17.4.1" evidence="3"/>
<dbReference type="PANTHER" id="PTHR43371:SF1">
    <property type="entry name" value="RIBONUCLEOSIDE-DIPHOSPHATE REDUCTASE"/>
    <property type="match status" value="1"/>
</dbReference>
<evidence type="ECO:0000256" key="1">
    <source>
        <dbReference type="ARBA" id="ARBA00001922"/>
    </source>
</evidence>
<feature type="domain" description="Ribonucleotide reductase large subunit C-terminal" evidence="14">
    <location>
        <begin position="116"/>
        <end position="270"/>
    </location>
</feature>
<comment type="function">
    <text evidence="10">Catalyzes the reduction of ribonucleotides to deoxyribonucleotides. May function to provide a pool of deoxyribonucleotide precursors for DNA repair during oxygen limitation and/or for immediate growth after restoration of oxygen.</text>
</comment>
<feature type="region of interest" description="Disordered" evidence="13">
    <location>
        <begin position="282"/>
        <end position="303"/>
    </location>
</feature>